<protein>
    <recommendedName>
        <fullName evidence="11">Inosine/xanthosine triphosphatase</fullName>
        <shortName evidence="11">ITPase/XTPase</shortName>
        <ecNumber evidence="11">3.6.1.73</ecNumber>
    </recommendedName>
    <alternativeName>
        <fullName evidence="11">Non-canonical purine NTP phosphatase</fullName>
    </alternativeName>
    <alternativeName>
        <fullName evidence="11">Non-standard purine NTP phosphatase</fullName>
    </alternativeName>
    <alternativeName>
        <fullName evidence="11">Nucleoside-triphosphate phosphatase</fullName>
        <shortName evidence="11">NTPase</shortName>
    </alternativeName>
</protein>
<comment type="caution">
    <text evidence="11">Lacks conserved residue(s) required for the propagation of feature annotation.</text>
</comment>
<dbReference type="Pfam" id="PF01931">
    <property type="entry name" value="NTPase_I-T"/>
    <property type="match status" value="1"/>
</dbReference>
<keyword evidence="4 11" id="KW-0378">Hydrolase</keyword>
<comment type="cofactor">
    <cofactor evidence="11">
        <name>Mg(2+)</name>
        <dbReference type="ChEBI" id="CHEBI:18420"/>
    </cofactor>
    <cofactor evidence="11">
        <name>Mn(2+)</name>
        <dbReference type="ChEBI" id="CHEBI:29035"/>
    </cofactor>
    <text evidence="11">Binds 1 divalent metal cation per subunit; can use either Mg(2+) or Mn(2+).</text>
</comment>
<comment type="subunit">
    <text evidence="11">Homodimer.</text>
</comment>
<evidence type="ECO:0000256" key="9">
    <source>
        <dbReference type="ARBA" id="ARBA00048781"/>
    </source>
</evidence>
<comment type="function">
    <text evidence="11">Phosphatase that hydrolyzes non-canonical purine nucleotides such as XTP and ITP to their respective diphosphate derivatives. Probably excludes non-canonical purines from DNA/RNA precursor pool, thus preventing their incorporation into DNA/RNA and avoiding chromosomal lesions.</text>
</comment>
<comment type="cofactor">
    <cofactor evidence="1">
        <name>Mn(2+)</name>
        <dbReference type="ChEBI" id="CHEBI:29035"/>
    </cofactor>
</comment>
<keyword evidence="2 11" id="KW-0479">Metal-binding</keyword>
<dbReference type="PANTHER" id="PTHR34699:SF2">
    <property type="entry name" value="NON-CANONICAL PURINE NTP PHOSPHATASE_PRRC1 DOMAIN-CONTAINING PROTEIN"/>
    <property type="match status" value="1"/>
</dbReference>
<evidence type="ECO:0000256" key="2">
    <source>
        <dbReference type="ARBA" id="ARBA00022723"/>
    </source>
</evidence>
<comment type="similarity">
    <text evidence="10 11">Belongs to the YjjX NTPase family.</text>
</comment>
<dbReference type="AlphaFoldDB" id="A0AAW8R2Y9"/>
<evidence type="ECO:0000256" key="1">
    <source>
        <dbReference type="ARBA" id="ARBA00001936"/>
    </source>
</evidence>
<evidence type="ECO:0000256" key="4">
    <source>
        <dbReference type="ARBA" id="ARBA00022801"/>
    </source>
</evidence>
<evidence type="ECO:0000256" key="11">
    <source>
        <dbReference type="HAMAP-Rule" id="MF_00648"/>
    </source>
</evidence>
<dbReference type="GO" id="GO:0006772">
    <property type="term" value="P:thiamine metabolic process"/>
    <property type="evidence" value="ECO:0007669"/>
    <property type="project" value="TreeGrafter"/>
</dbReference>
<dbReference type="NCBIfam" id="NF003459">
    <property type="entry name" value="PRK05074.1"/>
    <property type="match status" value="1"/>
</dbReference>
<evidence type="ECO:0000256" key="10">
    <source>
        <dbReference type="ARBA" id="ARBA00060855"/>
    </source>
</evidence>
<dbReference type="Proteomes" id="UP001249020">
    <property type="component" value="Unassembled WGS sequence"/>
</dbReference>
<comment type="catalytic activity">
    <reaction evidence="8 11">
        <text>ITP + H2O = IDP + phosphate + H(+)</text>
        <dbReference type="Rhea" id="RHEA:28330"/>
        <dbReference type="ChEBI" id="CHEBI:15377"/>
        <dbReference type="ChEBI" id="CHEBI:15378"/>
        <dbReference type="ChEBI" id="CHEBI:43474"/>
        <dbReference type="ChEBI" id="CHEBI:58280"/>
        <dbReference type="ChEBI" id="CHEBI:61402"/>
        <dbReference type="EC" id="3.6.1.73"/>
    </reaction>
</comment>
<dbReference type="EMBL" id="JAVRIE010000006">
    <property type="protein sequence ID" value="MDT0583661.1"/>
    <property type="molecule type" value="Genomic_DNA"/>
</dbReference>
<dbReference type="EC" id="3.6.1.73" evidence="11"/>
<dbReference type="Gene3D" id="3.90.950.10">
    <property type="match status" value="1"/>
</dbReference>
<dbReference type="GO" id="GO:0000166">
    <property type="term" value="F:nucleotide binding"/>
    <property type="evidence" value="ECO:0007669"/>
    <property type="project" value="UniProtKB-KW"/>
</dbReference>
<dbReference type="InterPro" id="IPR050299">
    <property type="entry name" value="YjjX_NTPase"/>
</dbReference>
<feature type="binding site" evidence="11">
    <location>
        <position position="85"/>
    </location>
    <ligand>
        <name>Mg(2+)</name>
        <dbReference type="ChEBI" id="CHEBI:18420"/>
    </ligand>
</feature>
<comment type="catalytic activity">
    <reaction evidence="9 11">
        <text>XTP + H2O = XDP + phosphate + H(+)</text>
        <dbReference type="Rhea" id="RHEA:28406"/>
        <dbReference type="ChEBI" id="CHEBI:15377"/>
        <dbReference type="ChEBI" id="CHEBI:15378"/>
        <dbReference type="ChEBI" id="CHEBI:43474"/>
        <dbReference type="ChEBI" id="CHEBI:59884"/>
        <dbReference type="ChEBI" id="CHEBI:61314"/>
        <dbReference type="EC" id="3.6.1.73"/>
    </reaction>
</comment>
<sequence>MSNESALEQASDISTSRKVIRVAVASKNPVKIDAATESFTKAFPEFKPEVLSVDAPSNVNDQPMSALETKQGAINRVKYCQQHHQADYYIAYEGGVDVLDGNPSTYAVVCIADAEKLQTGRTASLPLPTSIYEQLTLGKELGPAMDRLFNTVNIKQKGGAIGQLSKGLETRKSIYVSATLLTLSVFFYPQLY</sequence>
<evidence type="ECO:0000256" key="6">
    <source>
        <dbReference type="ARBA" id="ARBA00023080"/>
    </source>
</evidence>
<dbReference type="InterPro" id="IPR026533">
    <property type="entry name" value="NTPase/PRRC1"/>
</dbReference>
<proteinExistence type="inferred from homology"/>
<dbReference type="InterPro" id="IPR002786">
    <property type="entry name" value="Non_canon_purine_NTPase"/>
</dbReference>
<keyword evidence="5 11" id="KW-0460">Magnesium</keyword>
<accession>A0AAW8R2Y9</accession>
<evidence type="ECO:0000313" key="13">
    <source>
        <dbReference type="EMBL" id="MDT0583661.1"/>
    </source>
</evidence>
<dbReference type="GO" id="GO:0009117">
    <property type="term" value="P:nucleotide metabolic process"/>
    <property type="evidence" value="ECO:0007669"/>
    <property type="project" value="UniProtKB-KW"/>
</dbReference>
<dbReference type="HAMAP" id="MF_00648">
    <property type="entry name" value="Non_canon_purine_NTPase_YjjX"/>
    <property type="match status" value="1"/>
</dbReference>
<reference evidence="13 14" key="1">
    <citation type="submission" date="2023-09" db="EMBL/GenBank/DDBJ databases">
        <authorList>
            <person name="Rey-Velasco X."/>
        </authorList>
    </citation>
    <scope>NUCLEOTIDE SEQUENCE [LARGE SCALE GENOMIC DNA]</scope>
    <source>
        <strain evidence="13 14">W409</strain>
    </source>
</reference>
<dbReference type="SUPFAM" id="SSF52972">
    <property type="entry name" value="ITPase-like"/>
    <property type="match status" value="1"/>
</dbReference>
<evidence type="ECO:0000313" key="14">
    <source>
        <dbReference type="Proteomes" id="UP001249020"/>
    </source>
</evidence>
<dbReference type="InterPro" id="IPR029001">
    <property type="entry name" value="ITPase-like_fam"/>
</dbReference>
<comment type="caution">
    <text evidence="13">The sequence shown here is derived from an EMBL/GenBank/DDBJ whole genome shotgun (WGS) entry which is preliminary data.</text>
</comment>
<evidence type="ECO:0000256" key="8">
    <source>
        <dbReference type="ARBA" id="ARBA00048174"/>
    </source>
</evidence>
<organism evidence="13 14">
    <name type="scientific">Brumicola blandensis</name>
    <dbReference type="NCBI Taxonomy" id="3075611"/>
    <lineage>
        <taxon>Bacteria</taxon>
        <taxon>Pseudomonadati</taxon>
        <taxon>Pseudomonadota</taxon>
        <taxon>Gammaproteobacteria</taxon>
        <taxon>Alteromonadales</taxon>
        <taxon>Alteromonadaceae</taxon>
        <taxon>Brumicola</taxon>
    </lineage>
</organism>
<gene>
    <name evidence="13" type="primary">yjjX</name>
    <name evidence="13" type="ORF">RM544_14020</name>
</gene>
<feature type="domain" description="Non-canonical purine NTP phosphatase/PRRC1" evidence="12">
    <location>
        <begin position="25"/>
        <end position="186"/>
    </location>
</feature>
<evidence type="ECO:0000256" key="5">
    <source>
        <dbReference type="ARBA" id="ARBA00022842"/>
    </source>
</evidence>
<dbReference type="RefSeq" id="WP_311362430.1">
    <property type="nucleotide sequence ID" value="NZ_JAVRIE010000006.1"/>
</dbReference>
<dbReference type="PANTHER" id="PTHR34699">
    <property type="match status" value="1"/>
</dbReference>
<dbReference type="FunFam" id="3.90.950.10:FF:000002">
    <property type="entry name" value="Inosine/xanthosine triphosphatase"/>
    <property type="match status" value="1"/>
</dbReference>
<dbReference type="GO" id="GO:0046872">
    <property type="term" value="F:metal ion binding"/>
    <property type="evidence" value="ECO:0007669"/>
    <property type="project" value="UniProtKB-KW"/>
</dbReference>
<keyword evidence="7 11" id="KW-0464">Manganese</keyword>
<evidence type="ECO:0000256" key="3">
    <source>
        <dbReference type="ARBA" id="ARBA00022741"/>
    </source>
</evidence>
<keyword evidence="14" id="KW-1185">Reference proteome</keyword>
<dbReference type="GO" id="GO:0103023">
    <property type="term" value="F:ITPase activity"/>
    <property type="evidence" value="ECO:0007669"/>
    <property type="project" value="UniProtKB-EC"/>
</dbReference>
<name>A0AAW8R2Y9_9ALTE</name>
<evidence type="ECO:0000256" key="7">
    <source>
        <dbReference type="ARBA" id="ARBA00023211"/>
    </source>
</evidence>
<keyword evidence="3 11" id="KW-0547">Nucleotide-binding</keyword>
<evidence type="ECO:0000259" key="12">
    <source>
        <dbReference type="Pfam" id="PF01931"/>
    </source>
</evidence>
<keyword evidence="6 11" id="KW-0546">Nucleotide metabolism</keyword>